<feature type="region of interest" description="Disordered" evidence="7">
    <location>
        <begin position="43"/>
        <end position="89"/>
    </location>
</feature>
<evidence type="ECO:0000256" key="7">
    <source>
        <dbReference type="SAM" id="MobiDB-lite"/>
    </source>
</evidence>
<comment type="subcellular location">
    <subcellularLocation>
        <location evidence="1">Virion</location>
    </subcellularLocation>
</comment>
<accession>A0A068EH49</accession>
<evidence type="ECO:0000256" key="5">
    <source>
        <dbReference type="ARBA" id="ARBA00034774"/>
    </source>
</evidence>
<sequence>MTGKRGSQQQHSSFNEYVEAMHKLNPQLKTLLNHINAITANVPPNNFSEGSTPSVTPTSNNNTPSKDIVTAGVPRKSSRCTGTTSTRKTCSRRRGGAMASNEQEVQAVTNSGKIVYGVITGDGQLEVKGHVGEVNEDLLGVDLDIVNAGRKTRTKRTSRKKCMMNNDNSMDGGMA</sequence>
<keyword evidence="2" id="KW-0946">Virion</keyword>
<dbReference type="KEGG" id="vg:19737905"/>
<protein>
    <recommendedName>
        <fullName evidence="6">25 kDa core protein OPG138</fullName>
    </recommendedName>
</protein>
<gene>
    <name evidence="8" type="ORF">fep_180</name>
</gene>
<proteinExistence type="inferred from homology"/>
<dbReference type="InterPro" id="IPR006744">
    <property type="entry name" value="Poxvirus_A12"/>
</dbReference>
<comment type="function">
    <text evidence="4">Component of the virion core that undergoes proteolytic processing during the immature virion (IV) to mature virion (MV) transition. Essential for the formation of a structurally normal core.</text>
</comment>
<comment type="similarity">
    <text evidence="5">Belongs to the orthopoxvirus OPG138 family.</text>
</comment>
<organism evidence="8 9">
    <name type="scientific">Pigeonpox virus</name>
    <dbReference type="NCBI Taxonomy" id="10264"/>
    <lineage>
        <taxon>Viruses</taxon>
        <taxon>Varidnaviria</taxon>
        <taxon>Bamfordvirae</taxon>
        <taxon>Nucleocytoviricota</taxon>
        <taxon>Pokkesviricetes</taxon>
        <taxon>Chitovirales</taxon>
        <taxon>Poxviridae</taxon>
        <taxon>Chordopoxvirinae</taxon>
        <taxon>Avipoxvirus</taxon>
        <taxon>Avipoxvirus pigeonpox</taxon>
    </lineage>
</organism>
<dbReference type="Pfam" id="PF04651">
    <property type="entry name" value="Pox_A12"/>
    <property type="match status" value="1"/>
</dbReference>
<dbReference type="GeneID" id="19737905"/>
<dbReference type="RefSeq" id="YP_009046407.1">
    <property type="nucleotide sequence ID" value="NC_024447.1"/>
</dbReference>
<evidence type="ECO:0000256" key="4">
    <source>
        <dbReference type="ARBA" id="ARBA00024862"/>
    </source>
</evidence>
<feature type="compositionally biased region" description="Low complexity" evidence="7">
    <location>
        <begin position="51"/>
        <end position="65"/>
    </location>
</feature>
<dbReference type="Proteomes" id="UP000101521">
    <property type="component" value="Segment"/>
</dbReference>
<evidence type="ECO:0000313" key="8">
    <source>
        <dbReference type="EMBL" id="AID46683.1"/>
    </source>
</evidence>
<evidence type="ECO:0000256" key="1">
    <source>
        <dbReference type="ARBA" id="ARBA00004328"/>
    </source>
</evidence>
<keyword evidence="3" id="KW-0426">Late protein</keyword>
<dbReference type="GO" id="GO:0044423">
    <property type="term" value="C:virion component"/>
    <property type="evidence" value="ECO:0007669"/>
    <property type="project" value="UniProtKB-KW"/>
</dbReference>
<evidence type="ECO:0000256" key="3">
    <source>
        <dbReference type="ARBA" id="ARBA00022921"/>
    </source>
</evidence>
<dbReference type="EMBL" id="KJ801920">
    <property type="protein sequence ID" value="AID46683.1"/>
    <property type="molecule type" value="Genomic_DNA"/>
</dbReference>
<feature type="compositionally biased region" description="Low complexity" evidence="7">
    <location>
        <begin position="79"/>
        <end position="88"/>
    </location>
</feature>
<evidence type="ECO:0000256" key="2">
    <source>
        <dbReference type="ARBA" id="ARBA00022844"/>
    </source>
</evidence>
<keyword evidence="9" id="KW-1185">Reference proteome</keyword>
<name>A0A068EH49_9POXV</name>
<evidence type="ECO:0000313" key="9">
    <source>
        <dbReference type="Proteomes" id="UP000101521"/>
    </source>
</evidence>
<reference evidence="8 9" key="1">
    <citation type="journal article" date="2014" name="BMC Genomics">
        <title>The complete genome sequences of poxviruses isolated from a penguin and a pigeon in South Africa and comparison to other sequenced avipoxviruses.</title>
        <authorList>
            <person name="Offerman K."/>
            <person name="Carulei O."/>
            <person name="van der Walt A.P."/>
            <person name="Douglass N."/>
            <person name="Williamson A.L."/>
        </authorList>
    </citation>
    <scope>NUCLEOTIDE SEQUENCE [LARGE SCALE GENOMIC DNA]</scope>
    <source>
        <strain evidence="8">FeP2</strain>
    </source>
</reference>
<evidence type="ECO:0000256" key="6">
    <source>
        <dbReference type="ARBA" id="ARBA00034854"/>
    </source>
</evidence>